<dbReference type="InterPro" id="IPR008942">
    <property type="entry name" value="ENTH_VHS"/>
</dbReference>
<dbReference type="CDD" id="cd16980">
    <property type="entry name" value="VHS_Lsb5"/>
    <property type="match status" value="1"/>
</dbReference>
<evidence type="ECO:0000259" key="2">
    <source>
        <dbReference type="PROSITE" id="PS50179"/>
    </source>
</evidence>
<feature type="region of interest" description="Disordered" evidence="1">
    <location>
        <begin position="1"/>
        <end position="57"/>
    </location>
</feature>
<protein>
    <recommendedName>
        <fullName evidence="2">VHS domain-containing protein</fullName>
    </recommendedName>
</protein>
<dbReference type="OrthoDB" id="10255964at2759"/>
<keyword evidence="4" id="KW-1185">Reference proteome</keyword>
<feature type="region of interest" description="Disordered" evidence="1">
    <location>
        <begin position="474"/>
        <end position="553"/>
    </location>
</feature>
<feature type="compositionally biased region" description="Pro residues" evidence="1">
    <location>
        <begin position="384"/>
        <end position="396"/>
    </location>
</feature>
<feature type="compositionally biased region" description="Acidic residues" evidence="1">
    <location>
        <begin position="632"/>
        <end position="642"/>
    </location>
</feature>
<reference evidence="3 4" key="1">
    <citation type="journal article" date="2012" name="Science">
        <title>The Paleozoic origin of enzymatic lignin decomposition reconstructed from 31 fungal genomes.</title>
        <authorList>
            <person name="Floudas D."/>
            <person name="Binder M."/>
            <person name="Riley R."/>
            <person name="Barry K."/>
            <person name="Blanchette R.A."/>
            <person name="Henrissat B."/>
            <person name="Martinez A.T."/>
            <person name="Otillar R."/>
            <person name="Spatafora J.W."/>
            <person name="Yadav J.S."/>
            <person name="Aerts A."/>
            <person name="Benoit I."/>
            <person name="Boyd A."/>
            <person name="Carlson A."/>
            <person name="Copeland A."/>
            <person name="Coutinho P.M."/>
            <person name="de Vries R.P."/>
            <person name="Ferreira P."/>
            <person name="Findley K."/>
            <person name="Foster B."/>
            <person name="Gaskell J."/>
            <person name="Glotzer D."/>
            <person name="Gorecki P."/>
            <person name="Heitman J."/>
            <person name="Hesse C."/>
            <person name="Hori C."/>
            <person name="Igarashi K."/>
            <person name="Jurgens J.A."/>
            <person name="Kallen N."/>
            <person name="Kersten P."/>
            <person name="Kohler A."/>
            <person name="Kuees U."/>
            <person name="Kumar T.K.A."/>
            <person name="Kuo A."/>
            <person name="LaButti K."/>
            <person name="Larrondo L.F."/>
            <person name="Lindquist E."/>
            <person name="Ling A."/>
            <person name="Lombard V."/>
            <person name="Lucas S."/>
            <person name="Lundell T."/>
            <person name="Martin R."/>
            <person name="McLaughlin D.J."/>
            <person name="Morgenstern I."/>
            <person name="Morin E."/>
            <person name="Murat C."/>
            <person name="Nagy L.G."/>
            <person name="Nolan M."/>
            <person name="Ohm R.A."/>
            <person name="Patyshakuliyeva A."/>
            <person name="Rokas A."/>
            <person name="Ruiz-Duenas F.J."/>
            <person name="Sabat G."/>
            <person name="Salamov A."/>
            <person name="Samejima M."/>
            <person name="Schmutz J."/>
            <person name="Slot J.C."/>
            <person name="St John F."/>
            <person name="Stenlid J."/>
            <person name="Sun H."/>
            <person name="Sun S."/>
            <person name="Syed K."/>
            <person name="Tsang A."/>
            <person name="Wiebenga A."/>
            <person name="Young D."/>
            <person name="Pisabarro A."/>
            <person name="Eastwood D.C."/>
            <person name="Martin F."/>
            <person name="Cullen D."/>
            <person name="Grigoriev I.V."/>
            <person name="Hibbett D.S."/>
        </authorList>
    </citation>
    <scope>NUCLEOTIDE SEQUENCE [LARGE SCALE GENOMIC DNA]</scope>
    <source>
        <strain evidence="3 4">DJM-731 SS1</strain>
    </source>
</reference>
<organism evidence="3 4">
    <name type="scientific">Dacryopinax primogenitus (strain DJM 731)</name>
    <name type="common">Brown rot fungus</name>
    <dbReference type="NCBI Taxonomy" id="1858805"/>
    <lineage>
        <taxon>Eukaryota</taxon>
        <taxon>Fungi</taxon>
        <taxon>Dikarya</taxon>
        <taxon>Basidiomycota</taxon>
        <taxon>Agaricomycotina</taxon>
        <taxon>Dacrymycetes</taxon>
        <taxon>Dacrymycetales</taxon>
        <taxon>Dacrymycetaceae</taxon>
        <taxon>Dacryopinax</taxon>
    </lineage>
</organism>
<dbReference type="PROSITE" id="PS50179">
    <property type="entry name" value="VHS"/>
    <property type="match status" value="1"/>
</dbReference>
<dbReference type="SUPFAM" id="SSF89009">
    <property type="entry name" value="GAT-like domain"/>
    <property type="match status" value="1"/>
</dbReference>
<feature type="compositionally biased region" description="Basic and acidic residues" evidence="1">
    <location>
        <begin position="1"/>
        <end position="22"/>
    </location>
</feature>
<feature type="compositionally biased region" description="Pro residues" evidence="1">
    <location>
        <begin position="515"/>
        <end position="530"/>
    </location>
</feature>
<dbReference type="SMART" id="SM00288">
    <property type="entry name" value="VHS"/>
    <property type="match status" value="1"/>
</dbReference>
<gene>
    <name evidence="3" type="ORF">DACRYDRAFT_117303</name>
</gene>
<dbReference type="GO" id="GO:0007015">
    <property type="term" value="P:actin filament organization"/>
    <property type="evidence" value="ECO:0007669"/>
    <property type="project" value="InterPro"/>
</dbReference>
<dbReference type="STRING" id="1858805.M5FX17"/>
<name>M5FX17_DACPD</name>
<dbReference type="GeneID" id="63685420"/>
<dbReference type="Pfam" id="PF00790">
    <property type="entry name" value="VHS"/>
    <property type="match status" value="1"/>
</dbReference>
<proteinExistence type="predicted"/>
<dbReference type="OMA" id="IPWAFAQ"/>
<dbReference type="GO" id="GO:0043130">
    <property type="term" value="F:ubiquitin binding"/>
    <property type="evidence" value="ECO:0007669"/>
    <property type="project" value="InterPro"/>
</dbReference>
<dbReference type="RefSeq" id="XP_040627147.1">
    <property type="nucleotide sequence ID" value="XM_040770358.1"/>
</dbReference>
<feature type="compositionally biased region" description="Low complexity" evidence="1">
    <location>
        <begin position="356"/>
        <end position="370"/>
    </location>
</feature>
<evidence type="ECO:0000256" key="1">
    <source>
        <dbReference type="SAM" id="MobiDB-lite"/>
    </source>
</evidence>
<feature type="region of interest" description="Disordered" evidence="1">
    <location>
        <begin position="196"/>
        <end position="230"/>
    </location>
</feature>
<feature type="compositionally biased region" description="Polar residues" evidence="1">
    <location>
        <begin position="479"/>
        <end position="499"/>
    </location>
</feature>
<evidence type="ECO:0000313" key="3">
    <source>
        <dbReference type="EMBL" id="EJU00250.1"/>
    </source>
</evidence>
<dbReference type="Proteomes" id="UP000030653">
    <property type="component" value="Unassembled WGS sequence"/>
</dbReference>
<dbReference type="InterPro" id="IPR045007">
    <property type="entry name" value="LSB5"/>
</dbReference>
<feature type="domain" description="VHS" evidence="2">
    <location>
        <begin position="72"/>
        <end position="163"/>
    </location>
</feature>
<feature type="compositionally biased region" description="Low complexity" evidence="1">
    <location>
        <begin position="216"/>
        <end position="225"/>
    </location>
</feature>
<feature type="region of interest" description="Disordered" evidence="1">
    <location>
        <begin position="343"/>
        <end position="406"/>
    </location>
</feature>
<accession>M5FX17</accession>
<feature type="compositionally biased region" description="Basic and acidic residues" evidence="1">
    <location>
        <begin position="33"/>
        <end position="57"/>
    </location>
</feature>
<evidence type="ECO:0000313" key="4">
    <source>
        <dbReference type="Proteomes" id="UP000030653"/>
    </source>
</evidence>
<dbReference type="Gene3D" id="1.25.40.90">
    <property type="match status" value="1"/>
</dbReference>
<dbReference type="GO" id="GO:0035091">
    <property type="term" value="F:phosphatidylinositol binding"/>
    <property type="evidence" value="ECO:0007669"/>
    <property type="project" value="InterPro"/>
</dbReference>
<dbReference type="SUPFAM" id="SSF48464">
    <property type="entry name" value="ENTH/VHS domain"/>
    <property type="match status" value="1"/>
</dbReference>
<sequence length="703" mass="76883">MNSWESRKSSYSERGERDREGKTANVGKRKALEHKDVSVRKDGRERDRPPHANGDDGWDITREIGWLTAHASEDWVRVLDLCERAKESDVTAKEAAKALRKDIKYGEPPAQVSAARLWAILLRNCGEPFVSLCASKKFMDAVEIILTKENPHPVVTERLKHVLASAAYTWPSAGVELDGKRGGFVGLWRKVRPKDAPEEGYPFDDSDPMFNPPSTPSHLLPSTQPEPQRASLPVPLARTASGQNLPSLALPTPSAYAQPRLAQRKSARVISPEEDRRRLLEECDIAKSNATLLREALVYAKPEGLEENALIQEFWQKCFKSQEIIASQLEWAAAQAQRSRELIQQQQGLSSPPPSNIIISPASPSSAGSLPTPPFAIPNGQRTPSPPSQRPLPVPPAGAAGVREKETKEEQLFAALLGAHQELLEVFKIYEEHARVGVEDTEEREVEERSKREVRMDRRDLQYLNAEGYLDTRFGASGGSSSQVATPSPSQPGSRSASPINAGYAGSTGHLSHPLPTPPVPHLAPPPHAPSGPRRRTPSPEGTPRRKSTDSFAPSIGAAVAAVSATVAAAVAPTTPVAAPIPGKPNGLRLEPAYYLVNGSAPPTDDESSSVPNTPVKPSAKALGKRPVKPLEEDDDNPFDPDDLFKEQGTPRPLPNEEEEEEAGYDPIKIQLGLWKPVKYAYDAAAEREAERRRMQLREVTTY</sequence>
<dbReference type="CDD" id="cd21383">
    <property type="entry name" value="GAT_GGA_Tom1-like"/>
    <property type="match status" value="1"/>
</dbReference>
<dbReference type="GO" id="GO:0030479">
    <property type="term" value="C:actin cortical patch"/>
    <property type="evidence" value="ECO:0007669"/>
    <property type="project" value="TreeGrafter"/>
</dbReference>
<dbReference type="GO" id="GO:0007034">
    <property type="term" value="P:vacuolar transport"/>
    <property type="evidence" value="ECO:0007669"/>
    <property type="project" value="UniProtKB-ARBA"/>
</dbReference>
<dbReference type="GO" id="GO:0006897">
    <property type="term" value="P:endocytosis"/>
    <property type="evidence" value="ECO:0007669"/>
    <property type="project" value="InterPro"/>
</dbReference>
<dbReference type="InterPro" id="IPR002014">
    <property type="entry name" value="VHS_dom"/>
</dbReference>
<dbReference type="HOGENOM" id="CLU_010003_0_0_1"/>
<dbReference type="AlphaFoldDB" id="M5FX17"/>
<dbReference type="EMBL" id="JH795867">
    <property type="protein sequence ID" value="EJU00250.1"/>
    <property type="molecule type" value="Genomic_DNA"/>
</dbReference>
<dbReference type="PANTHER" id="PTHR47789:SF2">
    <property type="entry name" value="VHS DOMAIN-CONTAINING PROTEIN"/>
    <property type="match status" value="1"/>
</dbReference>
<feature type="region of interest" description="Disordered" evidence="1">
    <location>
        <begin position="596"/>
        <end position="668"/>
    </location>
</feature>
<dbReference type="GO" id="GO:0051666">
    <property type="term" value="P:actin cortical patch localization"/>
    <property type="evidence" value="ECO:0007669"/>
    <property type="project" value="TreeGrafter"/>
</dbReference>
<dbReference type="PANTHER" id="PTHR47789">
    <property type="entry name" value="LAS SEVENTEEN-BINDING PROTEIN 5"/>
    <property type="match status" value="1"/>
</dbReference>